<comment type="caution">
    <text evidence="1">The sequence shown here is derived from an EMBL/GenBank/DDBJ whole genome shotgun (WGS) entry which is preliminary data.</text>
</comment>
<reference evidence="1" key="2">
    <citation type="journal article" date="2021" name="Genome Biol. Evol.">
        <title>Developing a high-quality reference genome for a parasitic bivalve with doubly uniparental inheritance (Bivalvia: Unionida).</title>
        <authorList>
            <person name="Smith C.H."/>
        </authorList>
    </citation>
    <scope>NUCLEOTIDE SEQUENCE</scope>
    <source>
        <strain evidence="1">CHS0354</strain>
        <tissue evidence="1">Mantle</tissue>
    </source>
</reference>
<organism evidence="1 2">
    <name type="scientific">Potamilus streckersoni</name>
    <dbReference type="NCBI Taxonomy" id="2493646"/>
    <lineage>
        <taxon>Eukaryota</taxon>
        <taxon>Metazoa</taxon>
        <taxon>Spiralia</taxon>
        <taxon>Lophotrochozoa</taxon>
        <taxon>Mollusca</taxon>
        <taxon>Bivalvia</taxon>
        <taxon>Autobranchia</taxon>
        <taxon>Heteroconchia</taxon>
        <taxon>Palaeoheterodonta</taxon>
        <taxon>Unionida</taxon>
        <taxon>Unionoidea</taxon>
        <taxon>Unionidae</taxon>
        <taxon>Ambleminae</taxon>
        <taxon>Lampsilini</taxon>
        <taxon>Potamilus</taxon>
    </lineage>
</organism>
<dbReference type="Proteomes" id="UP001195483">
    <property type="component" value="Unassembled WGS sequence"/>
</dbReference>
<gene>
    <name evidence="1" type="ORF">CHS0354_013349</name>
</gene>
<protein>
    <submittedName>
        <fullName evidence="1">Uncharacterized protein</fullName>
    </submittedName>
</protein>
<reference evidence="1" key="3">
    <citation type="submission" date="2023-05" db="EMBL/GenBank/DDBJ databases">
        <authorList>
            <person name="Smith C.H."/>
        </authorList>
    </citation>
    <scope>NUCLEOTIDE SEQUENCE</scope>
    <source>
        <strain evidence="1">CHS0354</strain>
        <tissue evidence="1">Mantle</tissue>
    </source>
</reference>
<accession>A0AAE0W6T9</accession>
<sequence length="183" mass="20598">MPLEAELPILKVWISTSTLSRTELSVLKVWISTSTLTRTELSVLKDSVSKSTLTRTELSVLKDSVSKSILTRTELPVLKDSRISMRVKEKKSSNLKKGKAIGEDNICLEMTKPEGTETTKILKSKKYPTSRNWIISVNVTNGIPHRKVMSKIILKRINNDIRKEQASYRKGRNKLVTGKEGTS</sequence>
<dbReference type="EMBL" id="JAEAOA010000815">
    <property type="protein sequence ID" value="KAK3602355.1"/>
    <property type="molecule type" value="Genomic_DNA"/>
</dbReference>
<evidence type="ECO:0000313" key="2">
    <source>
        <dbReference type="Proteomes" id="UP001195483"/>
    </source>
</evidence>
<proteinExistence type="predicted"/>
<dbReference type="AlphaFoldDB" id="A0AAE0W6T9"/>
<reference evidence="1" key="1">
    <citation type="journal article" date="2021" name="Genome Biol. Evol.">
        <title>A High-Quality Reference Genome for a Parasitic Bivalve with Doubly Uniparental Inheritance (Bivalvia: Unionida).</title>
        <authorList>
            <person name="Smith C.H."/>
        </authorList>
    </citation>
    <scope>NUCLEOTIDE SEQUENCE</scope>
    <source>
        <strain evidence="1">CHS0354</strain>
    </source>
</reference>
<evidence type="ECO:0000313" key="1">
    <source>
        <dbReference type="EMBL" id="KAK3602355.1"/>
    </source>
</evidence>
<name>A0AAE0W6T9_9BIVA</name>
<keyword evidence="2" id="KW-1185">Reference proteome</keyword>